<dbReference type="WBParaSite" id="nRc.2.0.1.t09094-RA">
    <property type="protein sequence ID" value="nRc.2.0.1.t09094-RA"/>
    <property type="gene ID" value="nRc.2.0.1.g09094"/>
</dbReference>
<sequence>MDRSLNLCKLIKSKSGKKFTSGIVMQNIEQKNDFHYRFSSFCGALLSCKLDWAGQTPVADLHVDFVFPDPNLGSKRMPNGLNNFQRVELFIGNKKLQIIEETTNLGFMTTLFKINLLELFLKSILDSKRRSVPKQGEI</sequence>
<evidence type="ECO:0000313" key="1">
    <source>
        <dbReference type="Proteomes" id="UP000887565"/>
    </source>
</evidence>
<evidence type="ECO:0000313" key="2">
    <source>
        <dbReference type="WBParaSite" id="nRc.2.0.1.t09094-RA"/>
    </source>
</evidence>
<reference evidence="2" key="1">
    <citation type="submission" date="2022-11" db="UniProtKB">
        <authorList>
            <consortium name="WormBaseParasite"/>
        </authorList>
    </citation>
    <scope>IDENTIFICATION</scope>
</reference>
<dbReference type="Proteomes" id="UP000887565">
    <property type="component" value="Unplaced"/>
</dbReference>
<name>A0A915I6W2_ROMCU</name>
<keyword evidence="1" id="KW-1185">Reference proteome</keyword>
<dbReference type="AlphaFoldDB" id="A0A915I6W2"/>
<organism evidence="1 2">
    <name type="scientific">Romanomermis culicivorax</name>
    <name type="common">Nematode worm</name>
    <dbReference type="NCBI Taxonomy" id="13658"/>
    <lineage>
        <taxon>Eukaryota</taxon>
        <taxon>Metazoa</taxon>
        <taxon>Ecdysozoa</taxon>
        <taxon>Nematoda</taxon>
        <taxon>Enoplea</taxon>
        <taxon>Dorylaimia</taxon>
        <taxon>Mermithida</taxon>
        <taxon>Mermithoidea</taxon>
        <taxon>Mermithidae</taxon>
        <taxon>Romanomermis</taxon>
    </lineage>
</organism>
<proteinExistence type="predicted"/>
<accession>A0A915I6W2</accession>
<protein>
    <submittedName>
        <fullName evidence="2">Uncharacterized protein</fullName>
    </submittedName>
</protein>